<reference evidence="5" key="1">
    <citation type="submission" date="2020-05" db="EMBL/GenBank/DDBJ databases">
        <authorList>
            <person name="Chiriac C."/>
            <person name="Salcher M."/>
            <person name="Ghai R."/>
            <person name="Kavagutti S V."/>
        </authorList>
    </citation>
    <scope>NUCLEOTIDE SEQUENCE</scope>
</reference>
<dbReference type="InterPro" id="IPR017871">
    <property type="entry name" value="ABC_transporter-like_CS"/>
</dbReference>
<accession>A0A6J7Y345</accession>
<dbReference type="PANTHER" id="PTHR24220:SF86">
    <property type="entry name" value="ABC TRANSPORTER ABCH.1"/>
    <property type="match status" value="1"/>
</dbReference>
<organism evidence="5">
    <name type="scientific">freshwater metagenome</name>
    <dbReference type="NCBI Taxonomy" id="449393"/>
    <lineage>
        <taxon>unclassified sequences</taxon>
        <taxon>metagenomes</taxon>
        <taxon>ecological metagenomes</taxon>
    </lineage>
</organism>
<dbReference type="AlphaFoldDB" id="A0A6J7Y345"/>
<evidence type="ECO:0000256" key="2">
    <source>
        <dbReference type="ARBA" id="ARBA00022741"/>
    </source>
</evidence>
<dbReference type="InterPro" id="IPR003593">
    <property type="entry name" value="AAA+_ATPase"/>
</dbReference>
<keyword evidence="3" id="KW-0067">ATP-binding</keyword>
<dbReference type="CDD" id="cd03255">
    <property type="entry name" value="ABC_MJ0796_LolCDE_FtsE"/>
    <property type="match status" value="1"/>
</dbReference>
<feature type="domain" description="ABC transporter" evidence="4">
    <location>
        <begin position="6"/>
        <end position="228"/>
    </location>
</feature>
<dbReference type="InterPro" id="IPR017911">
    <property type="entry name" value="MacB-like_ATP-bd"/>
</dbReference>
<dbReference type="EMBL" id="CAFBSG010000045">
    <property type="protein sequence ID" value="CAB5241336.1"/>
    <property type="molecule type" value="Genomic_DNA"/>
</dbReference>
<dbReference type="InterPro" id="IPR015854">
    <property type="entry name" value="ABC_transpr_LolD-like"/>
</dbReference>
<evidence type="ECO:0000256" key="3">
    <source>
        <dbReference type="ARBA" id="ARBA00022840"/>
    </source>
</evidence>
<keyword evidence="2" id="KW-0547">Nucleotide-binding</keyword>
<dbReference type="FunFam" id="3.40.50.300:FF:000032">
    <property type="entry name" value="Export ABC transporter ATP-binding protein"/>
    <property type="match status" value="1"/>
</dbReference>
<dbReference type="GO" id="GO:0098796">
    <property type="term" value="C:membrane protein complex"/>
    <property type="evidence" value="ECO:0007669"/>
    <property type="project" value="UniProtKB-ARBA"/>
</dbReference>
<dbReference type="GO" id="GO:0016887">
    <property type="term" value="F:ATP hydrolysis activity"/>
    <property type="evidence" value="ECO:0007669"/>
    <property type="project" value="InterPro"/>
</dbReference>
<dbReference type="Pfam" id="PF00005">
    <property type="entry name" value="ABC_tran"/>
    <property type="match status" value="1"/>
</dbReference>
<name>A0A6J7Y345_9ZZZZ</name>
<gene>
    <name evidence="5" type="ORF">UFOPK3554_01373</name>
</gene>
<evidence type="ECO:0000256" key="1">
    <source>
        <dbReference type="ARBA" id="ARBA00022448"/>
    </source>
</evidence>
<dbReference type="GO" id="GO:0022857">
    <property type="term" value="F:transmembrane transporter activity"/>
    <property type="evidence" value="ECO:0007669"/>
    <property type="project" value="TreeGrafter"/>
</dbReference>
<proteinExistence type="predicted"/>
<dbReference type="PANTHER" id="PTHR24220">
    <property type="entry name" value="IMPORT ATP-BINDING PROTEIN"/>
    <property type="match status" value="1"/>
</dbReference>
<dbReference type="InterPro" id="IPR027417">
    <property type="entry name" value="P-loop_NTPase"/>
</dbReference>
<evidence type="ECO:0000313" key="5">
    <source>
        <dbReference type="EMBL" id="CAB5241336.1"/>
    </source>
</evidence>
<sequence length="228" mass="24467">MEIQGIELSEVTRTYQLGGESFNALDRVNLSIPSGSFVAITGPSGSGKSTLANMIGGLDKPTSGSVNVAGQNLATLNDGDLSQFRNKTVGFVFQSFNLKNDSTALENVMLPLIFAGMRPAQRKIRAAQCLERVGMADRAQHLPNQLSGGQRQRVAIARAIANEPTVILADEPTGNLDSQRGAEVIEMLIDLNREGITLLVITHDAKVASHAHRNIEVLDGRVHDVGDR</sequence>
<dbReference type="GO" id="GO:0005886">
    <property type="term" value="C:plasma membrane"/>
    <property type="evidence" value="ECO:0007669"/>
    <property type="project" value="TreeGrafter"/>
</dbReference>
<dbReference type="InterPro" id="IPR003439">
    <property type="entry name" value="ABC_transporter-like_ATP-bd"/>
</dbReference>
<dbReference type="Gene3D" id="3.40.50.300">
    <property type="entry name" value="P-loop containing nucleotide triphosphate hydrolases"/>
    <property type="match status" value="1"/>
</dbReference>
<protein>
    <submittedName>
        <fullName evidence="5">Unannotated protein</fullName>
    </submittedName>
</protein>
<dbReference type="PROSITE" id="PS00211">
    <property type="entry name" value="ABC_TRANSPORTER_1"/>
    <property type="match status" value="1"/>
</dbReference>
<keyword evidence="1" id="KW-0813">Transport</keyword>
<dbReference type="GO" id="GO:0005524">
    <property type="term" value="F:ATP binding"/>
    <property type="evidence" value="ECO:0007669"/>
    <property type="project" value="UniProtKB-KW"/>
</dbReference>
<evidence type="ECO:0000259" key="4">
    <source>
        <dbReference type="PROSITE" id="PS50893"/>
    </source>
</evidence>
<dbReference type="SUPFAM" id="SSF52540">
    <property type="entry name" value="P-loop containing nucleoside triphosphate hydrolases"/>
    <property type="match status" value="1"/>
</dbReference>
<dbReference type="SMART" id="SM00382">
    <property type="entry name" value="AAA"/>
    <property type="match status" value="1"/>
</dbReference>
<dbReference type="PROSITE" id="PS50893">
    <property type="entry name" value="ABC_TRANSPORTER_2"/>
    <property type="match status" value="1"/>
</dbReference>